<dbReference type="Proteomes" id="UP000775213">
    <property type="component" value="Unassembled WGS sequence"/>
</dbReference>
<reference evidence="1 2" key="1">
    <citation type="journal article" date="2021" name="Hortic Res">
        <title>Chromosome-scale assembly of the Dendrobium chrysotoxum genome enhances the understanding of orchid evolution.</title>
        <authorList>
            <person name="Zhang Y."/>
            <person name="Zhang G.Q."/>
            <person name="Zhang D."/>
            <person name="Liu X.D."/>
            <person name="Xu X.Y."/>
            <person name="Sun W.H."/>
            <person name="Yu X."/>
            <person name="Zhu X."/>
            <person name="Wang Z.W."/>
            <person name="Zhao X."/>
            <person name="Zhong W.Y."/>
            <person name="Chen H."/>
            <person name="Yin W.L."/>
            <person name="Huang T."/>
            <person name="Niu S.C."/>
            <person name="Liu Z.J."/>
        </authorList>
    </citation>
    <scope>NUCLEOTIDE SEQUENCE [LARGE SCALE GENOMIC DNA]</scope>
    <source>
        <strain evidence="1">Lindl</strain>
    </source>
</reference>
<evidence type="ECO:0000313" key="2">
    <source>
        <dbReference type="Proteomes" id="UP000775213"/>
    </source>
</evidence>
<comment type="caution">
    <text evidence="1">The sequence shown here is derived from an EMBL/GenBank/DDBJ whole genome shotgun (WGS) entry which is preliminary data.</text>
</comment>
<dbReference type="AlphaFoldDB" id="A0AAV7H7B6"/>
<organism evidence="1 2">
    <name type="scientific">Dendrobium chrysotoxum</name>
    <name type="common">Orchid</name>
    <dbReference type="NCBI Taxonomy" id="161865"/>
    <lineage>
        <taxon>Eukaryota</taxon>
        <taxon>Viridiplantae</taxon>
        <taxon>Streptophyta</taxon>
        <taxon>Embryophyta</taxon>
        <taxon>Tracheophyta</taxon>
        <taxon>Spermatophyta</taxon>
        <taxon>Magnoliopsida</taxon>
        <taxon>Liliopsida</taxon>
        <taxon>Asparagales</taxon>
        <taxon>Orchidaceae</taxon>
        <taxon>Epidendroideae</taxon>
        <taxon>Malaxideae</taxon>
        <taxon>Dendrobiinae</taxon>
        <taxon>Dendrobium</taxon>
    </lineage>
</organism>
<name>A0AAV7H7B6_DENCH</name>
<proteinExistence type="predicted"/>
<accession>A0AAV7H7B6</accession>
<gene>
    <name evidence="1" type="ORF">IEQ34_006716</name>
</gene>
<evidence type="ECO:0000313" key="1">
    <source>
        <dbReference type="EMBL" id="KAH0463930.1"/>
    </source>
</evidence>
<dbReference type="EMBL" id="JAGFBR010000007">
    <property type="protein sequence ID" value="KAH0463930.1"/>
    <property type="molecule type" value="Genomic_DNA"/>
</dbReference>
<sequence length="130" mass="13855">MASNIEFHPQCVMNPPTAGCDNTTICGAHPLITIPFLSFADLSSNSSIHFSASVPLFTSASFTTHMNLAPAAFSPQPISVSWEIGFRARLPKLMKTTDLFSLSSNHRCNFSASIAGTSLPLIAVLSISLL</sequence>
<keyword evidence="2" id="KW-1185">Reference proteome</keyword>
<protein>
    <submittedName>
        <fullName evidence="1">Uncharacterized protein</fullName>
    </submittedName>
</protein>